<evidence type="ECO:0000256" key="4">
    <source>
        <dbReference type="ARBA" id="ARBA00023012"/>
    </source>
</evidence>
<dbReference type="SUPFAM" id="SSF51206">
    <property type="entry name" value="cAMP-binding domain-like"/>
    <property type="match status" value="1"/>
</dbReference>
<dbReference type="EC" id="2.7.13.3" evidence="2"/>
<comment type="catalytic activity">
    <reaction evidence="1">
        <text>ATP + protein L-histidine = ADP + protein N-phospho-L-histidine.</text>
        <dbReference type="EC" id="2.7.13.3"/>
    </reaction>
</comment>
<evidence type="ECO:0000256" key="2">
    <source>
        <dbReference type="ARBA" id="ARBA00012438"/>
    </source>
</evidence>
<dbReference type="PROSITE" id="PS50042">
    <property type="entry name" value="CNMP_BINDING_3"/>
    <property type="match status" value="1"/>
</dbReference>
<reference evidence="8" key="1">
    <citation type="journal article" date="2021" name="Int. J. Syst. Evol. Microbiol.">
        <title>Actinocatenispora comari sp. nov., an endophytic actinomycete isolated from aerial parts of Comarum salesowianum.</title>
        <authorList>
            <person name="Oyunbileg N."/>
            <person name="Iizaka Y."/>
            <person name="Hamada M."/>
            <person name="Davaapurev B.O."/>
            <person name="Fukumoto A."/>
            <person name="Tsetseg B."/>
            <person name="Kato F."/>
            <person name="Tamura T."/>
            <person name="Batkhuu J."/>
            <person name="Anzai Y."/>
        </authorList>
    </citation>
    <scope>NUCLEOTIDE SEQUENCE [LARGE SCALE GENOMIC DNA]</scope>
    <source>
        <strain evidence="8">NUM-2625</strain>
    </source>
</reference>
<dbReference type="SMART" id="SM00100">
    <property type="entry name" value="cNMP"/>
    <property type="match status" value="1"/>
</dbReference>
<dbReference type="PROSITE" id="PS50109">
    <property type="entry name" value="HIS_KIN"/>
    <property type="match status" value="1"/>
</dbReference>
<keyword evidence="3 7" id="KW-0808">Transferase</keyword>
<evidence type="ECO:0000313" key="7">
    <source>
        <dbReference type="EMBL" id="GIL30179.1"/>
    </source>
</evidence>
<keyword evidence="4" id="KW-0902">Two-component regulatory system</keyword>
<dbReference type="InterPro" id="IPR014710">
    <property type="entry name" value="RmlC-like_jellyroll"/>
</dbReference>
<proteinExistence type="predicted"/>
<dbReference type="Pfam" id="PF00027">
    <property type="entry name" value="cNMP_binding"/>
    <property type="match status" value="1"/>
</dbReference>
<dbReference type="Gene3D" id="1.10.287.130">
    <property type="match status" value="1"/>
</dbReference>
<comment type="caution">
    <text evidence="7">The sequence shown here is derived from an EMBL/GenBank/DDBJ whole genome shotgun (WGS) entry which is preliminary data.</text>
</comment>
<evidence type="ECO:0000259" key="6">
    <source>
        <dbReference type="PROSITE" id="PS50109"/>
    </source>
</evidence>
<keyword evidence="8" id="KW-1185">Reference proteome</keyword>
<evidence type="ECO:0000313" key="8">
    <source>
        <dbReference type="Proteomes" id="UP000614996"/>
    </source>
</evidence>
<dbReference type="InterPro" id="IPR005467">
    <property type="entry name" value="His_kinase_dom"/>
</dbReference>
<dbReference type="SUPFAM" id="SSF55874">
    <property type="entry name" value="ATPase domain of HSP90 chaperone/DNA topoisomerase II/histidine kinase"/>
    <property type="match status" value="1"/>
</dbReference>
<name>A0A8J4AF49_9ACTN</name>
<dbReference type="InterPro" id="IPR018490">
    <property type="entry name" value="cNMP-bd_dom_sf"/>
</dbReference>
<dbReference type="PRINTS" id="PR00344">
    <property type="entry name" value="BCTRLSENSOR"/>
</dbReference>
<dbReference type="Gene3D" id="3.30.565.10">
    <property type="entry name" value="Histidine kinase-like ATPase, C-terminal domain"/>
    <property type="match status" value="1"/>
</dbReference>
<dbReference type="InterPro" id="IPR003594">
    <property type="entry name" value="HATPase_dom"/>
</dbReference>
<feature type="domain" description="Cyclic nucleotide-binding" evidence="5">
    <location>
        <begin position="13"/>
        <end position="117"/>
    </location>
</feature>
<evidence type="ECO:0000256" key="3">
    <source>
        <dbReference type="ARBA" id="ARBA00022777"/>
    </source>
</evidence>
<dbReference type="RefSeq" id="WP_207127811.1">
    <property type="nucleotide sequence ID" value="NZ_BOPO01000113.1"/>
</dbReference>
<dbReference type="Pfam" id="PF02518">
    <property type="entry name" value="HATPase_c"/>
    <property type="match status" value="1"/>
</dbReference>
<dbReference type="Proteomes" id="UP000614996">
    <property type="component" value="Unassembled WGS sequence"/>
</dbReference>
<sequence>MSIDRSQLAGMALFEHLTDEQTEWIAEHADEVAVPAGEMLLREGEPARCFYVLRSGTLSLFRTVRGDEVELNRTDHVGAYCGAVRFYFGDQIEQSYDSAVRAVTDCVFYALPADEFNAAFGRWFPMAVHLLQGMFAGKRNTETLVTQRERLLALGKLTAGLTHELNNPAAAAVRATDALRERVAGMRHKLSLLAAGDLHVQQLKHLTGVQEEFVARVAKAPALTALETSDREDAITDWLDEHDVARGWEMAPVLTAAGITVDDLDLLAASTEPEFLEPALRWLGYSVETETLMNEIQQAVVRISALVGSAKQYSQLDRAPHRDVDLTEGLDSTLVMLAVKLGEHVTVVKEYDPTLPPVPAYAAELNQVWTNIIDNAVDAMDGAGTLTIRTRREGDRAVVEIGDTGPGIPAALQQQIFEPFFTTKPIGQGTGLGLDVSWRIVVKRHGGDLRVTSTPGDTRFRISLPLSAPTGQP</sequence>
<dbReference type="InterPro" id="IPR004358">
    <property type="entry name" value="Sig_transdc_His_kin-like_C"/>
</dbReference>
<gene>
    <name evidence="7" type="ORF">NUM_54330</name>
</gene>
<dbReference type="CDD" id="cd00038">
    <property type="entry name" value="CAP_ED"/>
    <property type="match status" value="1"/>
</dbReference>
<evidence type="ECO:0000259" key="5">
    <source>
        <dbReference type="PROSITE" id="PS50042"/>
    </source>
</evidence>
<dbReference type="EMBL" id="BOPO01000113">
    <property type="protein sequence ID" value="GIL30179.1"/>
    <property type="molecule type" value="Genomic_DNA"/>
</dbReference>
<dbReference type="SMART" id="SM00387">
    <property type="entry name" value="HATPase_c"/>
    <property type="match status" value="1"/>
</dbReference>
<accession>A0A8J4AF49</accession>
<dbReference type="AlphaFoldDB" id="A0A8J4AF49"/>
<dbReference type="GO" id="GO:0004673">
    <property type="term" value="F:protein histidine kinase activity"/>
    <property type="evidence" value="ECO:0007669"/>
    <property type="project" value="UniProtKB-EC"/>
</dbReference>
<dbReference type="PANTHER" id="PTHR43065">
    <property type="entry name" value="SENSOR HISTIDINE KINASE"/>
    <property type="match status" value="1"/>
</dbReference>
<evidence type="ECO:0000256" key="1">
    <source>
        <dbReference type="ARBA" id="ARBA00000085"/>
    </source>
</evidence>
<keyword evidence="3 7" id="KW-0418">Kinase</keyword>
<dbReference type="PANTHER" id="PTHR43065:SF48">
    <property type="entry name" value="HISTIDINE KINASE"/>
    <property type="match status" value="1"/>
</dbReference>
<dbReference type="InterPro" id="IPR000595">
    <property type="entry name" value="cNMP-bd_dom"/>
</dbReference>
<dbReference type="GO" id="GO:0000160">
    <property type="term" value="P:phosphorelay signal transduction system"/>
    <property type="evidence" value="ECO:0007669"/>
    <property type="project" value="UniProtKB-KW"/>
</dbReference>
<organism evidence="7 8">
    <name type="scientific">Actinocatenispora comari</name>
    <dbReference type="NCBI Taxonomy" id="2807577"/>
    <lineage>
        <taxon>Bacteria</taxon>
        <taxon>Bacillati</taxon>
        <taxon>Actinomycetota</taxon>
        <taxon>Actinomycetes</taxon>
        <taxon>Micromonosporales</taxon>
        <taxon>Micromonosporaceae</taxon>
        <taxon>Actinocatenispora</taxon>
    </lineage>
</organism>
<protein>
    <recommendedName>
        <fullName evidence="2">histidine kinase</fullName>
        <ecNumber evidence="2">2.7.13.3</ecNumber>
    </recommendedName>
</protein>
<dbReference type="Gene3D" id="2.60.120.10">
    <property type="entry name" value="Jelly Rolls"/>
    <property type="match status" value="1"/>
</dbReference>
<feature type="domain" description="Histidine kinase" evidence="6">
    <location>
        <begin position="302"/>
        <end position="468"/>
    </location>
</feature>
<dbReference type="InterPro" id="IPR036890">
    <property type="entry name" value="HATPase_C_sf"/>
</dbReference>